<name>A0A0M8P5U3_9EURO</name>
<evidence type="ECO:0000313" key="2">
    <source>
        <dbReference type="Proteomes" id="UP000037696"/>
    </source>
</evidence>
<comment type="caution">
    <text evidence="1">The sequence shown here is derived from an EMBL/GenBank/DDBJ whole genome shotgun (WGS) entry which is preliminary data.</text>
</comment>
<dbReference type="Proteomes" id="UP000037696">
    <property type="component" value="Unassembled WGS sequence"/>
</dbReference>
<dbReference type="EMBL" id="LHQQ01000136">
    <property type="protein sequence ID" value="KOS41301.1"/>
    <property type="molecule type" value="Genomic_DNA"/>
</dbReference>
<proteinExistence type="predicted"/>
<organism evidence="1 2">
    <name type="scientific">Penicillium nordicum</name>
    <dbReference type="NCBI Taxonomy" id="229535"/>
    <lineage>
        <taxon>Eukaryota</taxon>
        <taxon>Fungi</taxon>
        <taxon>Dikarya</taxon>
        <taxon>Ascomycota</taxon>
        <taxon>Pezizomycotina</taxon>
        <taxon>Eurotiomycetes</taxon>
        <taxon>Eurotiomycetidae</taxon>
        <taxon>Eurotiales</taxon>
        <taxon>Aspergillaceae</taxon>
        <taxon>Penicillium</taxon>
    </lineage>
</organism>
<dbReference type="AlphaFoldDB" id="A0A0M8P5U3"/>
<sequence>MFHPEGPGSTGTYLVHATSIKGSDYRAKAKTPPDLRFARYKVQEQTTGSNRISVTFASSTGFMVHFRATSGIKGINAGLRPFTFFIL</sequence>
<reference evidence="1 2" key="1">
    <citation type="submission" date="2015-08" db="EMBL/GenBank/DDBJ databases">
        <title>Genome sequencing of Penicillium nordicum.</title>
        <authorList>
            <person name="Nguyen H.D."/>
            <person name="Seifert K.A."/>
        </authorList>
    </citation>
    <scope>NUCLEOTIDE SEQUENCE [LARGE SCALE GENOMIC DNA]</scope>
    <source>
        <strain evidence="1 2">DAOMC 185683</strain>
    </source>
</reference>
<protein>
    <submittedName>
        <fullName evidence="1">Uncharacterized protein</fullName>
    </submittedName>
</protein>
<accession>A0A0M8P5U3</accession>
<evidence type="ECO:0000313" key="1">
    <source>
        <dbReference type="EMBL" id="KOS41301.1"/>
    </source>
</evidence>
<gene>
    <name evidence="1" type="ORF">ACN38_g7837</name>
</gene>
<keyword evidence="2" id="KW-1185">Reference proteome</keyword>